<dbReference type="GO" id="GO:0003723">
    <property type="term" value="F:RNA binding"/>
    <property type="evidence" value="ECO:0007669"/>
    <property type="project" value="TreeGrafter"/>
</dbReference>
<dbReference type="Gene3D" id="3.40.50.300">
    <property type="entry name" value="P-loop containing nucleotide triphosphate hydrolases"/>
    <property type="match status" value="2"/>
</dbReference>
<evidence type="ECO:0000256" key="4">
    <source>
        <dbReference type="ARBA" id="ARBA00022840"/>
    </source>
</evidence>
<dbReference type="InterPro" id="IPR027417">
    <property type="entry name" value="P-loop_NTPase"/>
</dbReference>
<keyword evidence="2" id="KW-0378">Hydrolase</keyword>
<dbReference type="AlphaFoldDB" id="A0A0H5BLT0"/>
<dbReference type="CDD" id="cd17917">
    <property type="entry name" value="DEXHc_RHA-like"/>
    <property type="match status" value="1"/>
</dbReference>
<evidence type="ECO:0000259" key="5">
    <source>
        <dbReference type="PROSITE" id="PS51192"/>
    </source>
</evidence>
<organism evidence="7">
    <name type="scientific">Amorphochlora amoebiformis</name>
    <dbReference type="NCBI Taxonomy" id="1561963"/>
    <lineage>
        <taxon>Eukaryota</taxon>
        <taxon>Sar</taxon>
        <taxon>Rhizaria</taxon>
        <taxon>Cercozoa</taxon>
        <taxon>Chlorarachniophyceae</taxon>
        <taxon>Amorphochlora</taxon>
    </lineage>
</organism>
<dbReference type="Pfam" id="PF04851">
    <property type="entry name" value="ResIII"/>
    <property type="match status" value="1"/>
</dbReference>
<evidence type="ECO:0000256" key="2">
    <source>
        <dbReference type="ARBA" id="ARBA00022801"/>
    </source>
</evidence>
<evidence type="ECO:0000256" key="1">
    <source>
        <dbReference type="ARBA" id="ARBA00022741"/>
    </source>
</evidence>
<keyword evidence="4" id="KW-0067">ATP-binding</keyword>
<evidence type="ECO:0000256" key="3">
    <source>
        <dbReference type="ARBA" id="ARBA00022806"/>
    </source>
</evidence>
<dbReference type="GO" id="GO:0016787">
    <property type="term" value="F:hydrolase activity"/>
    <property type="evidence" value="ECO:0007669"/>
    <property type="project" value="UniProtKB-KW"/>
</dbReference>
<keyword evidence="1" id="KW-0547">Nucleotide-binding</keyword>
<feature type="domain" description="Helicase ATP-binding" evidence="5">
    <location>
        <begin position="12"/>
        <end position="177"/>
    </location>
</feature>
<accession>A0A0H5BLT0</accession>
<dbReference type="GO" id="GO:0003677">
    <property type="term" value="F:DNA binding"/>
    <property type="evidence" value="ECO:0007669"/>
    <property type="project" value="InterPro"/>
</dbReference>
<dbReference type="PROSITE" id="PS51192">
    <property type="entry name" value="HELICASE_ATP_BIND_1"/>
    <property type="match status" value="1"/>
</dbReference>
<protein>
    <submittedName>
        <fullName evidence="7">mRNA splicing factor PRP43</fullName>
    </submittedName>
</protein>
<dbReference type="SMART" id="SM00487">
    <property type="entry name" value="DEXDc"/>
    <property type="match status" value="1"/>
</dbReference>
<dbReference type="PROSITE" id="PS51194">
    <property type="entry name" value="HELICASE_CTER"/>
    <property type="match status" value="1"/>
</dbReference>
<evidence type="ECO:0000259" key="6">
    <source>
        <dbReference type="PROSITE" id="PS51194"/>
    </source>
</evidence>
<gene>
    <name evidence="7" type="primary">prp43-2</name>
</gene>
<dbReference type="InterPro" id="IPR014001">
    <property type="entry name" value="Helicase_ATP-bd"/>
</dbReference>
<dbReference type="InterPro" id="IPR001650">
    <property type="entry name" value="Helicase_C-like"/>
</dbReference>
<dbReference type="PANTHER" id="PTHR18934:SF99">
    <property type="entry name" value="ATP-DEPENDENT RNA HELICASE DHX37-RELATED"/>
    <property type="match status" value="1"/>
</dbReference>
<dbReference type="GO" id="GO:0005524">
    <property type="term" value="F:ATP binding"/>
    <property type="evidence" value="ECO:0007669"/>
    <property type="project" value="UniProtKB-KW"/>
</dbReference>
<proteinExistence type="predicted"/>
<keyword evidence="7" id="KW-0542">Nucleomorph</keyword>
<dbReference type="Gene3D" id="1.20.120.1080">
    <property type="match status" value="1"/>
</dbReference>
<geneLocation type="nucleomorph" evidence="7"/>
<dbReference type="InterPro" id="IPR006935">
    <property type="entry name" value="Helicase/UvrB_N"/>
</dbReference>
<dbReference type="PANTHER" id="PTHR18934">
    <property type="entry name" value="ATP-DEPENDENT RNA HELICASE"/>
    <property type="match status" value="1"/>
</dbReference>
<dbReference type="GO" id="GO:0004386">
    <property type="term" value="F:helicase activity"/>
    <property type="evidence" value="ECO:0007669"/>
    <property type="project" value="UniProtKB-KW"/>
</dbReference>
<dbReference type="SMART" id="SM00490">
    <property type="entry name" value="HELICc"/>
    <property type="match status" value="1"/>
</dbReference>
<reference evidence="7" key="1">
    <citation type="journal article" date="2015" name="Genome Biol. Evol.">
        <title>Nucleomorph Genome Sequences of Two Chlorarachniophytes, Amorphochlora amoebiformis and Lotharella vacuolata.</title>
        <authorList>
            <person name="Suzuki S."/>
            <person name="Shirato S."/>
            <person name="Hirakawa Y."/>
            <person name="Ishida K."/>
        </authorList>
    </citation>
    <scope>NUCLEOTIDE SEQUENCE</scope>
    <source>
        <strain evidence="7">CCMP2058</strain>
    </source>
</reference>
<dbReference type="SUPFAM" id="SSF52540">
    <property type="entry name" value="P-loop containing nucleoside triphosphate hydrolases"/>
    <property type="match status" value="1"/>
</dbReference>
<dbReference type="EMBL" id="AB996603">
    <property type="protein sequence ID" value="BAS01897.1"/>
    <property type="molecule type" value="Genomic_DNA"/>
</dbReference>
<keyword evidence="3" id="KW-0347">Helicase</keyword>
<evidence type="ECO:0000313" key="7">
    <source>
        <dbReference type="EMBL" id="BAS01897.1"/>
    </source>
</evidence>
<feature type="domain" description="Helicase C-terminal" evidence="6">
    <location>
        <begin position="199"/>
        <end position="378"/>
    </location>
</feature>
<sequence>MELVCKCKELFYLLLHINNTLCIIGDTGCGKTTFIPKILYEILRNYKEKKLLIIQNKRIIAINSSIRLSNIVKEDIGISIGFKIKYFNYSSNLSKIIFSTECKVLMELLNDFNLSVYSYIVIDEYHDRTIYSDLIIGVLKAYSEKSMKISKLLIMTATIDYLILKKIFPEIKILFFKGILHKKIVYFLRKSLKNYIIGAYKTFFKILSYEKNYNILIFLTGKIEILLLKLLIKSSYSSIYSNHSIKIVAVYSSLLNFTFSANKRLKKQKKITLFISTNIAETSLTIQNLKYIIDCGYVKISLFDNRSNLTYLKISSISKMQSKQRTGRIGRIHKGIVFKLFSKKDFNKLSSDGVDNIRKHDFTNFLLYSLLLGIKNIATFDYLLMPSLEEFVKALIVLELYNMLDATNMHITSIGRVSILFPLNLNYAKIIIEASLNRCNYNFIKSIIILSVKEKLKISIFLNEVINQLDNSYLSAINQFIVLDLISTHIIENYSNRLLIHFIQIEYGLLKYILKIYRHIKKIMYRVKIPLFKSQDLFIKKLSLVLGNIKNIALLINFPKYVLPFHNLAISLKHPNYSLFKIKPYFNKSLTYYYIDFFNSPTIQILTCFEIEWLAFISRKYFLVLNKRVD</sequence>
<dbReference type="Pfam" id="PF00271">
    <property type="entry name" value="Helicase_C"/>
    <property type="match status" value="1"/>
</dbReference>
<name>A0A0H5BLT0_9EUKA</name>